<name>D8LEZ2_ECTSI</name>
<gene>
    <name evidence="4" type="ORF">Esi_0014_0150</name>
</gene>
<dbReference type="InterPro" id="IPR036860">
    <property type="entry name" value="SH2_dom_sf"/>
</dbReference>
<dbReference type="InterPro" id="IPR000980">
    <property type="entry name" value="SH2"/>
</dbReference>
<dbReference type="Gene3D" id="3.30.505.10">
    <property type="entry name" value="SH2 domain"/>
    <property type="match status" value="1"/>
</dbReference>
<reference evidence="4 5" key="1">
    <citation type="journal article" date="2010" name="Nature">
        <title>The Ectocarpus genome and the independent evolution of multicellularity in brown algae.</title>
        <authorList>
            <person name="Cock J.M."/>
            <person name="Sterck L."/>
            <person name="Rouze P."/>
            <person name="Scornet D."/>
            <person name="Allen A.E."/>
            <person name="Amoutzias G."/>
            <person name="Anthouard V."/>
            <person name="Artiguenave F."/>
            <person name="Aury J.M."/>
            <person name="Badger J.H."/>
            <person name="Beszteri B."/>
            <person name="Billiau K."/>
            <person name="Bonnet E."/>
            <person name="Bothwell J.H."/>
            <person name="Bowler C."/>
            <person name="Boyen C."/>
            <person name="Brownlee C."/>
            <person name="Carrano C.J."/>
            <person name="Charrier B."/>
            <person name="Cho G.Y."/>
            <person name="Coelho S.M."/>
            <person name="Collen J."/>
            <person name="Corre E."/>
            <person name="Da Silva C."/>
            <person name="Delage L."/>
            <person name="Delaroque N."/>
            <person name="Dittami S.M."/>
            <person name="Doulbeau S."/>
            <person name="Elias M."/>
            <person name="Farnham G."/>
            <person name="Gachon C.M."/>
            <person name="Gschloessl B."/>
            <person name="Heesch S."/>
            <person name="Jabbari K."/>
            <person name="Jubin C."/>
            <person name="Kawai H."/>
            <person name="Kimura K."/>
            <person name="Kloareg B."/>
            <person name="Kupper F.C."/>
            <person name="Lang D."/>
            <person name="Le Bail A."/>
            <person name="Leblanc C."/>
            <person name="Lerouge P."/>
            <person name="Lohr M."/>
            <person name="Lopez P.J."/>
            <person name="Martens C."/>
            <person name="Maumus F."/>
            <person name="Michel G."/>
            <person name="Miranda-Saavedra D."/>
            <person name="Morales J."/>
            <person name="Moreau H."/>
            <person name="Motomura T."/>
            <person name="Nagasato C."/>
            <person name="Napoli C.A."/>
            <person name="Nelson D.R."/>
            <person name="Nyvall-Collen P."/>
            <person name="Peters A.F."/>
            <person name="Pommier C."/>
            <person name="Potin P."/>
            <person name="Poulain J."/>
            <person name="Quesneville H."/>
            <person name="Read B."/>
            <person name="Rensing S.A."/>
            <person name="Ritter A."/>
            <person name="Rousvoal S."/>
            <person name="Samanta M."/>
            <person name="Samson G."/>
            <person name="Schroeder D.C."/>
            <person name="Segurens B."/>
            <person name="Strittmatter M."/>
            <person name="Tonon T."/>
            <person name="Tregear J.W."/>
            <person name="Valentin K."/>
            <person name="von Dassow P."/>
            <person name="Yamagishi T."/>
            <person name="Van de Peer Y."/>
            <person name="Wincker P."/>
        </authorList>
    </citation>
    <scope>NUCLEOTIDE SEQUENCE [LARGE SCALE GENOMIC DNA]</scope>
    <source>
        <strain evidence="5">Ec32 / CCAP1310/4</strain>
    </source>
</reference>
<proteinExistence type="predicted"/>
<evidence type="ECO:0000313" key="5">
    <source>
        <dbReference type="Proteomes" id="UP000002630"/>
    </source>
</evidence>
<dbReference type="AlphaFoldDB" id="D8LEZ2"/>
<dbReference type="PANTHER" id="PTHR11801">
    <property type="entry name" value="SIGNAL TRANSDUCER AND ACTIVATOR OF TRANSCRIPTION"/>
    <property type="match status" value="1"/>
</dbReference>
<keyword evidence="1 2" id="KW-0727">SH2 domain</keyword>
<accession>D8LEZ2</accession>
<dbReference type="Proteomes" id="UP000002630">
    <property type="component" value="Linkage Group LG11"/>
</dbReference>
<organism evidence="4 5">
    <name type="scientific">Ectocarpus siliculosus</name>
    <name type="common">Brown alga</name>
    <name type="synonym">Conferva siliculosa</name>
    <dbReference type="NCBI Taxonomy" id="2880"/>
    <lineage>
        <taxon>Eukaryota</taxon>
        <taxon>Sar</taxon>
        <taxon>Stramenopiles</taxon>
        <taxon>Ochrophyta</taxon>
        <taxon>PX clade</taxon>
        <taxon>Phaeophyceae</taxon>
        <taxon>Ectocarpales</taxon>
        <taxon>Ectocarpaceae</taxon>
        <taxon>Ectocarpus</taxon>
    </lineage>
</organism>
<dbReference type="InParanoid" id="D8LEZ2"/>
<dbReference type="GO" id="GO:0007165">
    <property type="term" value="P:signal transduction"/>
    <property type="evidence" value="ECO:0007669"/>
    <property type="project" value="InterPro"/>
</dbReference>
<evidence type="ECO:0000256" key="1">
    <source>
        <dbReference type="ARBA" id="ARBA00022999"/>
    </source>
</evidence>
<dbReference type="eggNOG" id="ENOG502QW5N">
    <property type="taxonomic scope" value="Eukaryota"/>
</dbReference>
<keyword evidence="5" id="KW-1185">Reference proteome</keyword>
<dbReference type="OrthoDB" id="10003345at2759"/>
<feature type="domain" description="SH2" evidence="3">
    <location>
        <begin position="597"/>
        <end position="674"/>
    </location>
</feature>
<evidence type="ECO:0000259" key="3">
    <source>
        <dbReference type="PROSITE" id="PS50001"/>
    </source>
</evidence>
<protein>
    <submittedName>
        <fullName evidence="4">SH2 domain containing protein</fullName>
    </submittedName>
</protein>
<dbReference type="Gene3D" id="3.40.50.300">
    <property type="entry name" value="P-loop containing nucleotide triphosphate hydrolases"/>
    <property type="match status" value="1"/>
</dbReference>
<evidence type="ECO:0000256" key="2">
    <source>
        <dbReference type="PROSITE-ProRule" id="PRU00191"/>
    </source>
</evidence>
<dbReference type="OMA" id="ACHSESV"/>
<dbReference type="EMBL" id="FN648000">
    <property type="protein sequence ID" value="CBN79812.1"/>
    <property type="molecule type" value="Genomic_DNA"/>
</dbReference>
<dbReference type="PROSITE" id="PS50001">
    <property type="entry name" value="SH2"/>
    <property type="match status" value="1"/>
</dbReference>
<sequence>MLLRGRKESGGGGGSGGSRSKHLGMPALAMAAPAAAPAAGGYAGGLGFEGGIGYAPFVDVSESVEPEARLGGAEGAPRTGLQLVFLSSCHSQSVAKCFIEAGVRHVIAVKKDSKVLDHKAAEFAKSFYASLLRGDTVRRAFLLGSACLEGSDQPEEGHKFLLLPPEGDHDIPVFEEVPDGQFVDATPLKPPYRCDAVTQYFWGRAVDVQKVVKHMVSGVPCVTITGQKGIGKTQVLLKACAYTRERNVFGEIFFCRLDRAVGGNDACNWLEQGFQLPAGSLVAHNMDGVVAKISQHVRDQLQALREQGSHPSRRALLVLDGCSQPVVMVGEERFFLSRLLSRLVDVLRTEGVTLTTAVTMRAKGPMAPGRIGIHGEKTVVVEPLDARSTAELFVMCCSRNLSVCEMGPSKPEPFTGTEGKADSYESFAKSDIVLALRGHPGCVQDLCRCPRVHEEKGLIVHREKLLREDIPKGRSLAVFYGSSSGGGAEGGGAGGGGVRWGRLCEAIGRYFERRVLGARIRPLEASDFDLFASDEALWRQSDGPPPAETALQHGGDVAGVPISRKKLEPFWRWFWQAVTTLRRTPAWSTGLHGPALGFAGFMKKDTALTLLSSAEPGTFLVRFSTSKPGALAVHYVRKRRGTVVSGIVNVSSAGALSVEKRAGERTFHDLDDLVLSTEQLKFLHPGVRKQEVFARPRRRESWSADIRAEVEGISRRQSMPPM</sequence>
<evidence type="ECO:0000313" key="4">
    <source>
        <dbReference type="EMBL" id="CBN79812.1"/>
    </source>
</evidence>
<dbReference type="Pfam" id="PF00017">
    <property type="entry name" value="SH2"/>
    <property type="match status" value="1"/>
</dbReference>
<dbReference type="GO" id="GO:0003700">
    <property type="term" value="F:DNA-binding transcription factor activity"/>
    <property type="evidence" value="ECO:0007669"/>
    <property type="project" value="InterPro"/>
</dbReference>
<dbReference type="SUPFAM" id="SSF55550">
    <property type="entry name" value="SH2 domain"/>
    <property type="match status" value="1"/>
</dbReference>
<dbReference type="STRING" id="2880.D8LEZ2"/>
<dbReference type="InterPro" id="IPR027417">
    <property type="entry name" value="P-loop_NTPase"/>
</dbReference>
<dbReference type="InterPro" id="IPR001217">
    <property type="entry name" value="STAT"/>
</dbReference>
<dbReference type="SUPFAM" id="SSF52540">
    <property type="entry name" value="P-loop containing nucleoside triphosphate hydrolases"/>
    <property type="match status" value="1"/>
</dbReference>
<dbReference type="EMBL" id="FN649736">
    <property type="protein sequence ID" value="CBN79812.1"/>
    <property type="molecule type" value="Genomic_DNA"/>
</dbReference>